<dbReference type="GO" id="GO:0016616">
    <property type="term" value="F:oxidoreductase activity, acting on the CH-OH group of donors, NAD or NADP as acceptor"/>
    <property type="evidence" value="ECO:0007669"/>
    <property type="project" value="TreeGrafter"/>
</dbReference>
<organism evidence="3 4">
    <name type="scientific">Candidatus Woesebacteria bacterium GW2011_GWB1_38_8</name>
    <dbReference type="NCBI Taxonomy" id="1618570"/>
    <lineage>
        <taxon>Bacteria</taxon>
        <taxon>Candidatus Woeseibacteriota</taxon>
    </lineage>
</organism>
<evidence type="ECO:0000256" key="1">
    <source>
        <dbReference type="ARBA" id="ARBA00006484"/>
    </source>
</evidence>
<protein>
    <submittedName>
        <fullName evidence="3">Uncharacterized protein</fullName>
    </submittedName>
</protein>
<evidence type="ECO:0000313" key="4">
    <source>
        <dbReference type="Proteomes" id="UP000034081"/>
    </source>
</evidence>
<evidence type="ECO:0000313" key="3">
    <source>
        <dbReference type="EMBL" id="KKQ85630.1"/>
    </source>
</evidence>
<dbReference type="PANTHER" id="PTHR42760">
    <property type="entry name" value="SHORT-CHAIN DEHYDROGENASES/REDUCTASES FAMILY MEMBER"/>
    <property type="match status" value="1"/>
</dbReference>
<dbReference type="InterPro" id="IPR002347">
    <property type="entry name" value="SDR_fam"/>
</dbReference>
<dbReference type="AlphaFoldDB" id="A0A0G0LCM8"/>
<dbReference type="Gene3D" id="3.40.50.720">
    <property type="entry name" value="NAD(P)-binding Rossmann-like Domain"/>
    <property type="match status" value="1"/>
</dbReference>
<gene>
    <name evidence="3" type="ORF">UT08_C0005G0081</name>
</gene>
<dbReference type="SUPFAM" id="SSF51735">
    <property type="entry name" value="NAD(P)-binding Rossmann-fold domains"/>
    <property type="match status" value="1"/>
</dbReference>
<dbReference type="PRINTS" id="PR00080">
    <property type="entry name" value="SDRFAMILY"/>
</dbReference>
<comment type="caution">
    <text evidence="3">The sequence shown here is derived from an EMBL/GenBank/DDBJ whole genome shotgun (WGS) entry which is preliminary data.</text>
</comment>
<accession>A0A0G0LCM8</accession>
<reference evidence="3 4" key="1">
    <citation type="journal article" date="2015" name="Nature">
        <title>rRNA introns, odd ribosomes, and small enigmatic genomes across a large radiation of phyla.</title>
        <authorList>
            <person name="Brown C.T."/>
            <person name="Hug L.A."/>
            <person name="Thomas B.C."/>
            <person name="Sharon I."/>
            <person name="Castelle C.J."/>
            <person name="Singh A."/>
            <person name="Wilkins M.J."/>
            <person name="Williams K.H."/>
            <person name="Banfield J.F."/>
        </authorList>
    </citation>
    <scope>NUCLEOTIDE SEQUENCE [LARGE SCALE GENOMIC DNA]</scope>
</reference>
<dbReference type="STRING" id="1618570.UT08_C0005G0081"/>
<evidence type="ECO:0000256" key="2">
    <source>
        <dbReference type="RuleBase" id="RU000363"/>
    </source>
</evidence>
<dbReference type="PRINTS" id="PR00081">
    <property type="entry name" value="GDHRDH"/>
</dbReference>
<comment type="similarity">
    <text evidence="1 2">Belongs to the short-chain dehydrogenases/reductases (SDR) family.</text>
</comment>
<sequence>MKIKNKFAIITGASTGIGRAISIALAKEGIQIALVARTKNRLKDTRKLIEETGGIGDIFVADLSNITAINNLISEIKSKFKKVDILVNAAGIWHGKDEVYANRNFEAFPQKIILDTYSVGTIAPTLLAHAFIPLMPKDSRIINISGTFESGAKGWLPYFVSKKAIEDLTIGLAEELKDKEILVNAISPSDTATEAYKKYFPQYIPDAINPEEIAKFAVYLCSDKASDISGKVFVLKKDKKTYEGYHI</sequence>
<dbReference type="InterPro" id="IPR036291">
    <property type="entry name" value="NAD(P)-bd_dom_sf"/>
</dbReference>
<dbReference type="CDD" id="cd05233">
    <property type="entry name" value="SDR_c"/>
    <property type="match status" value="1"/>
</dbReference>
<proteinExistence type="inferred from homology"/>
<dbReference type="Proteomes" id="UP000034081">
    <property type="component" value="Unassembled WGS sequence"/>
</dbReference>
<dbReference type="Pfam" id="PF00106">
    <property type="entry name" value="adh_short"/>
    <property type="match status" value="1"/>
</dbReference>
<name>A0A0G0LCM8_9BACT</name>
<dbReference type="EMBL" id="LBVL01000005">
    <property type="protein sequence ID" value="KKQ85630.1"/>
    <property type="molecule type" value="Genomic_DNA"/>
</dbReference>